<organism evidence="2 3">
    <name type="scientific">Streptomyces oryzae</name>
    <dbReference type="NCBI Taxonomy" id="1434886"/>
    <lineage>
        <taxon>Bacteria</taxon>
        <taxon>Bacillati</taxon>
        <taxon>Actinomycetota</taxon>
        <taxon>Actinomycetes</taxon>
        <taxon>Kitasatosporales</taxon>
        <taxon>Streptomycetaceae</taxon>
        <taxon>Streptomyces</taxon>
    </lineage>
</organism>
<gene>
    <name evidence="2" type="ORF">ITI46_21770</name>
</gene>
<dbReference type="Proteomes" id="UP001519064">
    <property type="component" value="Unassembled WGS sequence"/>
</dbReference>
<protein>
    <submittedName>
        <fullName evidence="2">Uncharacterized protein</fullName>
    </submittedName>
</protein>
<evidence type="ECO:0000313" key="2">
    <source>
        <dbReference type="EMBL" id="MBO8194267.1"/>
    </source>
</evidence>
<sequence>MTQEPQFAPWGLVSAQFWAGEEAAAPAAGRRPDGQSHAYPALTPAGAGASAGAEHPPPPPEEYRERVAAITATFAPPHDPKRLAWAAIQAERLDQEATTTYGHAHTHTISIRELRGWIARLQGDPAAATHWDLHVIQLQGAAWGMHHGITRASAQRAVRHWSEITDAATRLALGKQLLGMLIAVTGENSRLTRHVRKLLRKAQNPAVP</sequence>
<accession>A0ABS3XFU9</accession>
<reference evidence="2 3" key="1">
    <citation type="submission" date="2020-11" db="EMBL/GenBank/DDBJ databases">
        <title>Streptomyces spirodelae sp. nov., isolated from duckweed.</title>
        <authorList>
            <person name="Saimee Y."/>
            <person name="Duangmal K."/>
        </authorList>
    </citation>
    <scope>NUCLEOTIDE SEQUENCE [LARGE SCALE GENOMIC DNA]</scope>
    <source>
        <strain evidence="2 3">S16-07</strain>
    </source>
</reference>
<keyword evidence="3" id="KW-1185">Reference proteome</keyword>
<name>A0ABS3XFU9_9ACTN</name>
<proteinExistence type="predicted"/>
<dbReference type="EMBL" id="JADKMA010000118">
    <property type="protein sequence ID" value="MBO8194267.1"/>
    <property type="molecule type" value="Genomic_DNA"/>
</dbReference>
<feature type="region of interest" description="Disordered" evidence="1">
    <location>
        <begin position="23"/>
        <end position="62"/>
    </location>
</feature>
<evidence type="ECO:0000256" key="1">
    <source>
        <dbReference type="SAM" id="MobiDB-lite"/>
    </source>
</evidence>
<evidence type="ECO:0000313" key="3">
    <source>
        <dbReference type="Proteomes" id="UP001519064"/>
    </source>
</evidence>
<dbReference type="RefSeq" id="WP_209241372.1">
    <property type="nucleotide sequence ID" value="NZ_JADKMA010000118.1"/>
</dbReference>
<comment type="caution">
    <text evidence="2">The sequence shown here is derived from an EMBL/GenBank/DDBJ whole genome shotgun (WGS) entry which is preliminary data.</text>
</comment>
<feature type="compositionally biased region" description="Low complexity" evidence="1">
    <location>
        <begin position="40"/>
        <end position="54"/>
    </location>
</feature>